<feature type="transmembrane region" description="Helical" evidence="6">
    <location>
        <begin position="395"/>
        <end position="413"/>
    </location>
</feature>
<dbReference type="OrthoDB" id="4476201at2759"/>
<name>W6MLH7_9ASCO</name>
<keyword evidence="3 6" id="KW-0812">Transmembrane</keyword>
<evidence type="ECO:0008006" key="9">
    <source>
        <dbReference type="Google" id="ProtNLM"/>
    </source>
</evidence>
<feature type="transmembrane region" description="Helical" evidence="6">
    <location>
        <begin position="419"/>
        <end position="440"/>
    </location>
</feature>
<feature type="transmembrane region" description="Helical" evidence="6">
    <location>
        <begin position="57"/>
        <end position="81"/>
    </location>
</feature>
<keyword evidence="8" id="KW-1185">Reference proteome</keyword>
<feature type="transmembrane region" description="Helical" evidence="6">
    <location>
        <begin position="340"/>
        <end position="363"/>
    </location>
</feature>
<dbReference type="GO" id="GO:0016020">
    <property type="term" value="C:membrane"/>
    <property type="evidence" value="ECO:0007669"/>
    <property type="project" value="UniProtKB-SubCell"/>
</dbReference>
<dbReference type="Proteomes" id="UP000019384">
    <property type="component" value="Unassembled WGS sequence"/>
</dbReference>
<sequence length="543" mass="59178">MLSAVKSTVSVQRLEGIHTQQSQIRDIDARHVANDDDLLAEIGYKAELKRTFSTFQIFGIAYSIMGLLPSIASTAGIGLTAGASGLVWSWFVAGFFILLIGIGMSELSSAIPTSGGLYYWTHYYAPEKYRIPVSFVIGLSNTMALCSGLCSINYGFAQEVTAAVFINSDNTFEITQPRLYGIFAACTVSHILITSLSSKHISYLQSTSIVCNTGLIVLYFIALPVGTAKNSSFNGGKFIFGNLGNFESWTTGWQFMLSMMTCVWTIGSFDSCVHMSEEAKNASRGVPAGIIGSIFVCWVVGWFICICTAACMSSDVGAVLDTETGFAMAQIVYDSLGKRWAVAMMSLMAFCQWLMGASILAALSRQVWAFARDDGLPFCSFVKVVNKKLRVPIRAVWFGGILALIIGCLTFAGSTAASALFSLAVSGNYLAWGTPIFLRLTSGKSRFRPGPFYLGKISEAVNWVVCLWIVFIIILCMFPTGTTVDETTMNYTVVISCGTWLLSILYFYVYKYKNYHGPASNLADPAEEAVESVDNSYEVTEKV</sequence>
<evidence type="ECO:0000256" key="1">
    <source>
        <dbReference type="ARBA" id="ARBA00004141"/>
    </source>
</evidence>
<keyword evidence="4 6" id="KW-1133">Transmembrane helix</keyword>
<dbReference type="PANTHER" id="PTHR45649:SF6">
    <property type="entry name" value="GABA-SPECIFIC PERMEASE"/>
    <property type="match status" value="1"/>
</dbReference>
<dbReference type="GeneID" id="34519071"/>
<keyword evidence="2" id="KW-0813">Transport</keyword>
<evidence type="ECO:0000256" key="5">
    <source>
        <dbReference type="ARBA" id="ARBA00023136"/>
    </source>
</evidence>
<dbReference type="Gene3D" id="1.20.1740.10">
    <property type="entry name" value="Amino acid/polyamine transporter I"/>
    <property type="match status" value="1"/>
</dbReference>
<dbReference type="FunFam" id="1.20.1740.10:FF:000046">
    <property type="entry name" value="Amino-acid permease, putative"/>
    <property type="match status" value="1"/>
</dbReference>
<evidence type="ECO:0000313" key="8">
    <source>
        <dbReference type="Proteomes" id="UP000019384"/>
    </source>
</evidence>
<feature type="transmembrane region" description="Helical" evidence="6">
    <location>
        <begin position="209"/>
        <end position="228"/>
    </location>
</feature>
<evidence type="ECO:0000256" key="4">
    <source>
        <dbReference type="ARBA" id="ARBA00022989"/>
    </source>
</evidence>
<organism evidence="7 8">
    <name type="scientific">Kuraishia capsulata CBS 1993</name>
    <dbReference type="NCBI Taxonomy" id="1382522"/>
    <lineage>
        <taxon>Eukaryota</taxon>
        <taxon>Fungi</taxon>
        <taxon>Dikarya</taxon>
        <taxon>Ascomycota</taxon>
        <taxon>Saccharomycotina</taxon>
        <taxon>Pichiomycetes</taxon>
        <taxon>Pichiales</taxon>
        <taxon>Pichiaceae</taxon>
        <taxon>Kuraishia</taxon>
    </lineage>
</organism>
<feature type="transmembrane region" description="Helical" evidence="6">
    <location>
        <begin position="290"/>
        <end position="320"/>
    </location>
</feature>
<dbReference type="RefSeq" id="XP_022457683.1">
    <property type="nucleotide sequence ID" value="XM_022603843.1"/>
</dbReference>
<feature type="transmembrane region" description="Helical" evidence="6">
    <location>
        <begin position="488"/>
        <end position="509"/>
    </location>
</feature>
<feature type="transmembrane region" description="Helical" evidence="6">
    <location>
        <begin position="460"/>
        <end position="482"/>
    </location>
</feature>
<dbReference type="Pfam" id="PF13520">
    <property type="entry name" value="AA_permease_2"/>
    <property type="match status" value="1"/>
</dbReference>
<dbReference type="PANTHER" id="PTHR45649">
    <property type="entry name" value="AMINO-ACID PERMEASE BAT1"/>
    <property type="match status" value="1"/>
</dbReference>
<protein>
    <recommendedName>
        <fullName evidence="9">Amino acid permease/ SLC12A domain-containing protein</fullName>
    </recommendedName>
</protein>
<keyword evidence="5 6" id="KW-0472">Membrane</keyword>
<feature type="transmembrane region" description="Helical" evidence="6">
    <location>
        <begin position="177"/>
        <end position="197"/>
    </location>
</feature>
<accession>W6MLH7</accession>
<dbReference type="EMBL" id="HG793126">
    <property type="protein sequence ID" value="CDK25672.1"/>
    <property type="molecule type" value="Genomic_DNA"/>
</dbReference>
<feature type="transmembrane region" description="Helical" evidence="6">
    <location>
        <begin position="248"/>
        <end position="269"/>
    </location>
</feature>
<proteinExistence type="predicted"/>
<evidence type="ECO:0000256" key="2">
    <source>
        <dbReference type="ARBA" id="ARBA00022448"/>
    </source>
</evidence>
<dbReference type="AlphaFoldDB" id="W6MLH7"/>
<dbReference type="InterPro" id="IPR002293">
    <property type="entry name" value="AA/rel_permease1"/>
</dbReference>
<gene>
    <name evidence="7" type="ORF">KUCA_T00001642001</name>
</gene>
<feature type="transmembrane region" description="Helical" evidence="6">
    <location>
        <begin position="87"/>
        <end position="120"/>
    </location>
</feature>
<evidence type="ECO:0000313" key="7">
    <source>
        <dbReference type="EMBL" id="CDK25672.1"/>
    </source>
</evidence>
<reference evidence="7" key="1">
    <citation type="submission" date="2013-12" db="EMBL/GenBank/DDBJ databases">
        <authorList>
            <person name="Genoscope - CEA"/>
        </authorList>
    </citation>
    <scope>NUCLEOTIDE SEQUENCE</scope>
    <source>
        <strain evidence="7">CBS 1993</strain>
    </source>
</reference>
<dbReference type="GO" id="GO:0015101">
    <property type="term" value="F:organic cation transmembrane transporter activity"/>
    <property type="evidence" value="ECO:0007669"/>
    <property type="project" value="UniProtKB-ARBA"/>
</dbReference>
<dbReference type="PIRSF" id="PIRSF006060">
    <property type="entry name" value="AA_transporter"/>
    <property type="match status" value="1"/>
</dbReference>
<evidence type="ECO:0000256" key="3">
    <source>
        <dbReference type="ARBA" id="ARBA00022692"/>
    </source>
</evidence>
<feature type="transmembrane region" description="Helical" evidence="6">
    <location>
        <begin position="132"/>
        <end position="157"/>
    </location>
</feature>
<evidence type="ECO:0000256" key="6">
    <source>
        <dbReference type="SAM" id="Phobius"/>
    </source>
</evidence>
<comment type="subcellular location">
    <subcellularLocation>
        <location evidence="1">Membrane</location>
        <topology evidence="1">Multi-pass membrane protein</topology>
    </subcellularLocation>
</comment>
<dbReference type="HOGENOM" id="CLU_004495_0_3_1"/>
<reference evidence="7" key="2">
    <citation type="submission" date="2014-02" db="EMBL/GenBank/DDBJ databases">
        <title>Complete DNA sequence of /Kuraishia capsulata/ illustrates novel genomic features among budding yeasts (/Saccharomycotina/).</title>
        <authorList>
            <person name="Morales L."/>
            <person name="Noel B."/>
            <person name="Porcel B."/>
            <person name="Marcet-Houben M."/>
            <person name="Hullo M-F."/>
            <person name="Sacerdot C."/>
            <person name="Tekaia F."/>
            <person name="Leh-Louis V."/>
            <person name="Despons L."/>
            <person name="Khanna V."/>
            <person name="Aury J-M."/>
            <person name="Barbe V."/>
            <person name="Couloux A."/>
            <person name="Labadie K."/>
            <person name="Pelletier E."/>
            <person name="Souciet J-L."/>
            <person name="Boekhout T."/>
            <person name="Gabaldon T."/>
            <person name="Wincker P."/>
            <person name="Dujon B."/>
        </authorList>
    </citation>
    <scope>NUCLEOTIDE SEQUENCE</scope>
    <source>
        <strain evidence="7">CBS 1993</strain>
    </source>
</reference>